<feature type="compositionally biased region" description="Basic and acidic residues" evidence="1">
    <location>
        <begin position="667"/>
        <end position="689"/>
    </location>
</feature>
<feature type="domain" description="Uncharacterised" evidence="2">
    <location>
        <begin position="45"/>
        <end position="364"/>
    </location>
</feature>
<name>A0ABZ3E9G9_9GAMM</name>
<dbReference type="Pfam" id="PF07514">
    <property type="entry name" value="TraI_2"/>
    <property type="match status" value="1"/>
</dbReference>
<proteinExistence type="predicted"/>
<feature type="compositionally biased region" description="Low complexity" evidence="1">
    <location>
        <begin position="468"/>
        <end position="477"/>
    </location>
</feature>
<geneLocation type="plasmid" evidence="3 4">
    <name>unnamed2</name>
</geneLocation>
<dbReference type="NCBIfam" id="NF041494">
    <property type="entry name" value="MobH"/>
    <property type="match status" value="1"/>
</dbReference>
<feature type="compositionally biased region" description="Basic and acidic residues" evidence="1">
    <location>
        <begin position="605"/>
        <end position="616"/>
    </location>
</feature>
<evidence type="ECO:0000259" key="2">
    <source>
        <dbReference type="Pfam" id="PF07514"/>
    </source>
</evidence>
<feature type="region of interest" description="Disordered" evidence="1">
    <location>
        <begin position="451"/>
        <end position="497"/>
    </location>
</feature>
<dbReference type="EMBL" id="CP152382">
    <property type="protein sequence ID" value="XAF56136.1"/>
    <property type="molecule type" value="Genomic_DNA"/>
</dbReference>
<reference evidence="3 4" key="1">
    <citation type="submission" date="2024-04" db="EMBL/GenBank/DDBJ databases">
        <title>Marinobacter sp. SBY-1.</title>
        <authorList>
            <person name="Pan C."/>
        </authorList>
    </citation>
    <scope>NUCLEOTIDE SEQUENCE [LARGE SCALE GENOMIC DNA]</scope>
    <source>
        <strain evidence="3 4">SBY-1</strain>
        <plasmid evidence="3 4">unnamed2</plasmid>
    </source>
</reference>
<evidence type="ECO:0000313" key="3">
    <source>
        <dbReference type="EMBL" id="XAF56136.1"/>
    </source>
</evidence>
<dbReference type="RefSeq" id="WP_342632684.1">
    <property type="nucleotide sequence ID" value="NZ_CP152382.1"/>
</dbReference>
<gene>
    <name evidence="3" type="primary">mobH</name>
    <name evidence="3" type="ORF">AAGT77_20495</name>
</gene>
<keyword evidence="4" id="KW-1185">Reference proteome</keyword>
<feature type="compositionally biased region" description="Low complexity" evidence="1">
    <location>
        <begin position="652"/>
        <end position="665"/>
    </location>
</feature>
<evidence type="ECO:0000313" key="4">
    <source>
        <dbReference type="Proteomes" id="UP001445268"/>
    </source>
</evidence>
<sequence>MIKWISSLFAKNGQARSGSKAKLKFEPGGLEAMGEIPRYPPFHEGLPNATPKQLLATQERLLRQIKHELALPESDYNNLIPPLLEGFAAYVHLLPASKSHHHRGAGGMLRHGLEVGLIATKRFHAKIIDGHETGQRRKVLEPRWRLAVFIAGITHDIGKSAYDVTVTDISGHKKWDVYTQTLHEFLVSNKLDRYFVGWRKNREHKVHEKFSHLLTMKVVPAHVFSWLNDGDPRIISAIHETISGHQPKGSARVMYDLVMQADQASVSEDVKGQKIAEGEDSVAVPVPKYLLDAMKRLIESNHWRANQEGQPLWVTKQGVFLDWDKAVKDIVDLLEKDGSRGIPKSKSSIAESLADFDLIKMHDDSEGNQTYYRKVAPEPLERHGVDLTVLTVVEVNGEGVLFDDIAPAKVSVAVDEGGIAARKKELEEAQKASKEERKKKPSALKEKLVKQGADIPVLETAEEPPQDPTDQQPGTTESESVSDSHPEKVPAAALQKTSEAPDAWLDAYGEKGEILRECFVPRPESAALFVGDEILLPYPAGMEIYGENKAEKLALITDLLKKDSMLSAKAVQKRKVGKKTLSVLVISGELAQKLAELGSASAPDSKAKPEQSEAADKPVSSPQPEAKPKQEPAAKVNPESEQPTPRVDQEAEQSASESSVPTAPEVSEEKGEPEKEPKAEPKKPSEKKPAARAKSGQKPAAKPRKKAAKKDVPPPAPAARSEGRQKDAQLVEMVMKSYQKAAPNIKTLDDDGGSWVHQNELLSWYQESGEASESYLTLISVIRRAEVNTKSVDKETYVFIPDNEV</sequence>
<dbReference type="Proteomes" id="UP001445268">
    <property type="component" value="Plasmid unnamed2"/>
</dbReference>
<dbReference type="Gene3D" id="1.10.3210.40">
    <property type="match status" value="1"/>
</dbReference>
<dbReference type="InterPro" id="IPR011119">
    <property type="entry name" value="Unchr_helicase_relaxase_TraI"/>
</dbReference>
<feature type="region of interest" description="Disordered" evidence="1">
    <location>
        <begin position="598"/>
        <end position="728"/>
    </location>
</feature>
<protein>
    <submittedName>
        <fullName evidence="3">MobH family relaxase</fullName>
    </submittedName>
</protein>
<evidence type="ECO:0000256" key="1">
    <source>
        <dbReference type="SAM" id="MobiDB-lite"/>
    </source>
</evidence>
<keyword evidence="3" id="KW-0614">Plasmid</keyword>
<organism evidence="3 4">
    <name type="scientific">Marinobacter alkaliphilus</name>
    <dbReference type="NCBI Taxonomy" id="254719"/>
    <lineage>
        <taxon>Bacteria</taxon>
        <taxon>Pseudomonadati</taxon>
        <taxon>Pseudomonadota</taxon>
        <taxon>Gammaproteobacteria</taxon>
        <taxon>Pseudomonadales</taxon>
        <taxon>Marinobacteraceae</taxon>
        <taxon>Marinobacter</taxon>
    </lineage>
</organism>
<accession>A0ABZ3E9G9</accession>